<dbReference type="InterPro" id="IPR003661">
    <property type="entry name" value="HisK_dim/P_dom"/>
</dbReference>
<dbReference type="Gene3D" id="3.30.565.10">
    <property type="entry name" value="Histidine kinase-like ATPase, C-terminal domain"/>
    <property type="match status" value="1"/>
</dbReference>
<dbReference type="Gene3D" id="1.10.287.130">
    <property type="match status" value="1"/>
</dbReference>
<dbReference type="Pfam" id="PF00512">
    <property type="entry name" value="HisKA"/>
    <property type="match status" value="1"/>
</dbReference>
<feature type="transmembrane region" description="Helical" evidence="6">
    <location>
        <begin position="182"/>
        <end position="201"/>
    </location>
</feature>
<dbReference type="GO" id="GO:0005524">
    <property type="term" value="F:ATP binding"/>
    <property type="evidence" value="ECO:0007669"/>
    <property type="project" value="UniProtKB-KW"/>
</dbReference>
<dbReference type="InterPro" id="IPR005467">
    <property type="entry name" value="His_kinase_dom"/>
</dbReference>
<evidence type="ECO:0000256" key="3">
    <source>
        <dbReference type="ARBA" id="ARBA00022553"/>
    </source>
</evidence>
<evidence type="ECO:0000256" key="1">
    <source>
        <dbReference type="ARBA" id="ARBA00000085"/>
    </source>
</evidence>
<dbReference type="PROSITE" id="PS50109">
    <property type="entry name" value="HIS_KIN"/>
    <property type="match status" value="1"/>
</dbReference>
<dbReference type="CDD" id="cd16922">
    <property type="entry name" value="HATPase_EvgS-ArcB-TorS-like"/>
    <property type="match status" value="1"/>
</dbReference>
<name>A0ABW8PY13_9GAMM</name>
<keyword evidence="6" id="KW-0812">Transmembrane</keyword>
<feature type="transmembrane region" description="Helical" evidence="6">
    <location>
        <begin position="15"/>
        <end position="36"/>
    </location>
</feature>
<keyword evidence="6" id="KW-0472">Membrane</keyword>
<accession>A0ABW8PY13</accession>
<keyword evidence="6" id="KW-1133">Transmembrane helix</keyword>
<dbReference type="PANTHER" id="PTHR43047:SF71">
    <property type="entry name" value="HISTIDINE KINASE CONTAINING CHEY-HOMOLOGOUS RECEIVER DOMAIN-RELATED"/>
    <property type="match status" value="1"/>
</dbReference>
<dbReference type="CDD" id="cd00082">
    <property type="entry name" value="HisKA"/>
    <property type="match status" value="1"/>
</dbReference>
<proteinExistence type="predicted"/>
<evidence type="ECO:0000256" key="2">
    <source>
        <dbReference type="ARBA" id="ARBA00012438"/>
    </source>
</evidence>
<comment type="caution">
    <text evidence="8">The sequence shown here is derived from an EMBL/GenBank/DDBJ whole genome shotgun (WGS) entry which is preliminary data.</text>
</comment>
<sequence>MPSTHSPLSRTGSQFWLLPVLAIVFLCAALSLMWVLQNQERQMRAAERDDALWAAYQLDRENLKFAAQLSEYQARGQLWANVDLRFEILYSRMALLQRGQFAQAFGAHPIPDDASHLAANIIAQMDAIMEQGEQAQEQVTALLNLSQELQATTEPLINFMKGETSLINSETRKQLRSLYQTLFILIILLTLTMSGIILVLIRHTIAARQAQYQAQAMTQQLEITAQEAKAANQAKTDFLATLSHEIRTPMNGVLGLSDLLRETQLDKEQRKYTDAIFNSAHSLMQLLNDLLDVSRLEAGKLQLYPQPVQLAPLLEETVDFFAAELNRKTLDLQVELAPSARGWYRLDPLRLRQVLLNLLGNALKFTEQGSIRLTLWQTADRLHCHIEDTGIGISAEAQQHLFAIFSQADSSIARRYGGTGLGLAICKGIIEQMGGQLELKSETGQGSCFFFALPIIPTESEAESAQQAQHTTD</sequence>
<dbReference type="InterPro" id="IPR036890">
    <property type="entry name" value="HATPase_C_sf"/>
</dbReference>
<dbReference type="RefSeq" id="WP_405337602.1">
    <property type="nucleotide sequence ID" value="NZ_JBANFI010000002.1"/>
</dbReference>
<dbReference type="Proteomes" id="UP001621714">
    <property type="component" value="Unassembled WGS sequence"/>
</dbReference>
<keyword evidence="5" id="KW-0418">Kinase</keyword>
<dbReference type="EMBL" id="JBANFI010000002">
    <property type="protein sequence ID" value="MFK7160257.1"/>
    <property type="molecule type" value="Genomic_DNA"/>
</dbReference>
<dbReference type="InterPro" id="IPR003594">
    <property type="entry name" value="HATPase_dom"/>
</dbReference>
<feature type="domain" description="Histidine kinase" evidence="7">
    <location>
        <begin position="241"/>
        <end position="457"/>
    </location>
</feature>
<evidence type="ECO:0000313" key="9">
    <source>
        <dbReference type="Proteomes" id="UP001621714"/>
    </source>
</evidence>
<keyword evidence="8" id="KW-0067">ATP-binding</keyword>
<gene>
    <name evidence="8" type="ORF">V6U78_04315</name>
</gene>
<evidence type="ECO:0000256" key="6">
    <source>
        <dbReference type="SAM" id="Phobius"/>
    </source>
</evidence>
<dbReference type="InterPro" id="IPR004358">
    <property type="entry name" value="Sig_transdc_His_kin-like_C"/>
</dbReference>
<keyword evidence="9" id="KW-1185">Reference proteome</keyword>
<organism evidence="8 9">
    <name type="scientific">Marinospirillum alkalitolerans</name>
    <dbReference type="NCBI Taxonomy" id="3123374"/>
    <lineage>
        <taxon>Bacteria</taxon>
        <taxon>Pseudomonadati</taxon>
        <taxon>Pseudomonadota</taxon>
        <taxon>Gammaproteobacteria</taxon>
        <taxon>Oceanospirillales</taxon>
        <taxon>Oceanospirillaceae</taxon>
        <taxon>Marinospirillum</taxon>
    </lineage>
</organism>
<keyword evidence="3" id="KW-0597">Phosphoprotein</keyword>
<dbReference type="EC" id="2.7.13.3" evidence="2"/>
<protein>
    <recommendedName>
        <fullName evidence="2">histidine kinase</fullName>
        <ecNumber evidence="2">2.7.13.3</ecNumber>
    </recommendedName>
</protein>
<evidence type="ECO:0000256" key="5">
    <source>
        <dbReference type="ARBA" id="ARBA00022777"/>
    </source>
</evidence>
<dbReference type="PRINTS" id="PR00344">
    <property type="entry name" value="BCTRLSENSOR"/>
</dbReference>
<dbReference type="SMART" id="SM00387">
    <property type="entry name" value="HATPase_c"/>
    <property type="match status" value="1"/>
</dbReference>
<keyword evidence="8" id="KW-0547">Nucleotide-binding</keyword>
<dbReference type="SUPFAM" id="SSF47384">
    <property type="entry name" value="Homodimeric domain of signal transducing histidine kinase"/>
    <property type="match status" value="1"/>
</dbReference>
<dbReference type="PANTHER" id="PTHR43047">
    <property type="entry name" value="TWO-COMPONENT HISTIDINE PROTEIN KINASE"/>
    <property type="match status" value="1"/>
</dbReference>
<dbReference type="InterPro" id="IPR036097">
    <property type="entry name" value="HisK_dim/P_sf"/>
</dbReference>
<evidence type="ECO:0000313" key="8">
    <source>
        <dbReference type="EMBL" id="MFK7160257.1"/>
    </source>
</evidence>
<reference evidence="8 9" key="1">
    <citation type="submission" date="2024-02" db="EMBL/GenBank/DDBJ databases">
        <title>Marinospirillum sp. MEB 164 isolated from Lonar lake sediment.</title>
        <authorList>
            <person name="Joshi A."/>
            <person name="Thite S."/>
        </authorList>
    </citation>
    <scope>NUCLEOTIDE SEQUENCE [LARGE SCALE GENOMIC DNA]</scope>
    <source>
        <strain evidence="8 9">MEB164</strain>
    </source>
</reference>
<evidence type="ECO:0000259" key="7">
    <source>
        <dbReference type="PROSITE" id="PS50109"/>
    </source>
</evidence>
<keyword evidence="4" id="KW-0808">Transferase</keyword>
<dbReference type="Pfam" id="PF02518">
    <property type="entry name" value="HATPase_c"/>
    <property type="match status" value="1"/>
</dbReference>
<evidence type="ECO:0000256" key="4">
    <source>
        <dbReference type="ARBA" id="ARBA00022679"/>
    </source>
</evidence>
<dbReference type="SMART" id="SM00388">
    <property type="entry name" value="HisKA"/>
    <property type="match status" value="1"/>
</dbReference>
<comment type="catalytic activity">
    <reaction evidence="1">
        <text>ATP + protein L-histidine = ADP + protein N-phospho-L-histidine.</text>
        <dbReference type="EC" id="2.7.13.3"/>
    </reaction>
</comment>
<dbReference type="SUPFAM" id="SSF55874">
    <property type="entry name" value="ATPase domain of HSP90 chaperone/DNA topoisomerase II/histidine kinase"/>
    <property type="match status" value="1"/>
</dbReference>